<gene>
    <name evidence="1" type="ORF">HK105_201326</name>
</gene>
<sequence length="618" mass="67851">MAAASRFAGCADVADMLERLPFELGEAVYEHAGLATKLLHGRLPLPLDDRTSALVWIECMANDLVSCVPLLPQRSLTFEPYLAPPSDAMKAAIRARPDMVSANLDDLSNSTNAAKAAMYSIETCKILLREELAHRARRKDAYWSPKTYASQWVVVLAAAGVGDTATMQSILSTRIQDLGIDLSDAIKAALRYDQVASLETLLPRIDSPKKLVPAAMDANAVECFKMLVAKAPVDGIASNHIFGAVRDNRSVMIQKILENHHKLSHKQLDWLVKASVKYHRLDLLRAVSSGGFSLGQYVDEAGEAAAWGDMEMFDIFRPHLVGNNWFKVAMRIAAGKGNLDAVRRLHSDFDLACDHGAMNAAAAGGHMDVIEFLHTHRTEGFSGAAMIGAAQGGHLGVVRFLHDQQIGCDDTSAMDGAACNGHVDVLEFFRIERGARCSSKAIVHAAHNGHTRSVNWLLEHFPDESILGVRDAIYNATRQRHRKLASQLIHSYTHLTDAAIAMALTDRRWMDLFKIVARACQFIPHSNLLKRAIITGDIELAELLVDHGAQPGEANAWWWIPDTKQAKPVVRLLFERLPDYDWNALVGSRLVLVPSKLAEFIKGLIEEKEAGAGQPGQP</sequence>
<name>A0ABR4NHQ9_9FUNG</name>
<dbReference type="EMBL" id="JADGIZ020000004">
    <property type="protein sequence ID" value="KAL2919056.1"/>
    <property type="molecule type" value="Genomic_DNA"/>
</dbReference>
<dbReference type="PANTHER" id="PTHR46586">
    <property type="entry name" value="ANKYRIN REPEAT-CONTAINING PROTEIN"/>
    <property type="match status" value="1"/>
</dbReference>
<dbReference type="InterPro" id="IPR052050">
    <property type="entry name" value="SecEffector_AnkRepeat"/>
</dbReference>
<evidence type="ECO:0000313" key="2">
    <source>
        <dbReference type="Proteomes" id="UP001527925"/>
    </source>
</evidence>
<organism evidence="1 2">
    <name type="scientific">Polyrhizophydium stewartii</name>
    <dbReference type="NCBI Taxonomy" id="2732419"/>
    <lineage>
        <taxon>Eukaryota</taxon>
        <taxon>Fungi</taxon>
        <taxon>Fungi incertae sedis</taxon>
        <taxon>Chytridiomycota</taxon>
        <taxon>Chytridiomycota incertae sedis</taxon>
        <taxon>Chytridiomycetes</taxon>
        <taxon>Rhizophydiales</taxon>
        <taxon>Rhizophydiales incertae sedis</taxon>
        <taxon>Polyrhizophydium</taxon>
    </lineage>
</organism>
<dbReference type="PANTHER" id="PTHR46586:SF3">
    <property type="entry name" value="ANKYRIN REPEAT-CONTAINING PROTEIN"/>
    <property type="match status" value="1"/>
</dbReference>
<protein>
    <recommendedName>
        <fullName evidence="3">Ankyrin repeat protein</fullName>
    </recommendedName>
</protein>
<comment type="caution">
    <text evidence="1">The sequence shown here is derived from an EMBL/GenBank/DDBJ whole genome shotgun (WGS) entry which is preliminary data.</text>
</comment>
<evidence type="ECO:0008006" key="3">
    <source>
        <dbReference type="Google" id="ProtNLM"/>
    </source>
</evidence>
<evidence type="ECO:0000313" key="1">
    <source>
        <dbReference type="EMBL" id="KAL2919056.1"/>
    </source>
</evidence>
<keyword evidence="2" id="KW-1185">Reference proteome</keyword>
<dbReference type="SUPFAM" id="SSF48403">
    <property type="entry name" value="Ankyrin repeat"/>
    <property type="match status" value="1"/>
</dbReference>
<dbReference type="InterPro" id="IPR036770">
    <property type="entry name" value="Ankyrin_rpt-contain_sf"/>
</dbReference>
<proteinExistence type="predicted"/>
<dbReference type="Proteomes" id="UP001527925">
    <property type="component" value="Unassembled WGS sequence"/>
</dbReference>
<reference evidence="1 2" key="1">
    <citation type="submission" date="2023-09" db="EMBL/GenBank/DDBJ databases">
        <title>Pangenome analysis of Batrachochytrium dendrobatidis and related Chytrids.</title>
        <authorList>
            <person name="Yacoub M.N."/>
            <person name="Stajich J.E."/>
            <person name="James T.Y."/>
        </authorList>
    </citation>
    <scope>NUCLEOTIDE SEQUENCE [LARGE SCALE GENOMIC DNA]</scope>
    <source>
        <strain evidence="1 2">JEL0888</strain>
    </source>
</reference>
<accession>A0ABR4NHQ9</accession>
<dbReference type="Gene3D" id="1.25.40.20">
    <property type="entry name" value="Ankyrin repeat-containing domain"/>
    <property type="match status" value="2"/>
</dbReference>